<protein>
    <submittedName>
        <fullName evidence="1">Uncharacterized protein</fullName>
    </submittedName>
</protein>
<reference evidence="1" key="1">
    <citation type="submission" date="2018-02" db="EMBL/GenBank/DDBJ databases">
        <title>Rhizophora mucronata_Transcriptome.</title>
        <authorList>
            <person name="Meera S.P."/>
            <person name="Sreeshan A."/>
            <person name="Augustine A."/>
        </authorList>
    </citation>
    <scope>NUCLEOTIDE SEQUENCE</scope>
    <source>
        <tissue evidence="1">Leaf</tissue>
    </source>
</reference>
<sequence length="32" mass="3841">MMHYKYFCHCVTCRIFCQYTIGSNAVCILLDY</sequence>
<accession>A0A2P2QAM6</accession>
<proteinExistence type="predicted"/>
<dbReference type="AlphaFoldDB" id="A0A2P2QAM6"/>
<evidence type="ECO:0000313" key="1">
    <source>
        <dbReference type="EMBL" id="MBX64003.1"/>
    </source>
</evidence>
<organism evidence="1">
    <name type="scientific">Rhizophora mucronata</name>
    <name type="common">Asiatic mangrove</name>
    <dbReference type="NCBI Taxonomy" id="61149"/>
    <lineage>
        <taxon>Eukaryota</taxon>
        <taxon>Viridiplantae</taxon>
        <taxon>Streptophyta</taxon>
        <taxon>Embryophyta</taxon>
        <taxon>Tracheophyta</taxon>
        <taxon>Spermatophyta</taxon>
        <taxon>Magnoliopsida</taxon>
        <taxon>eudicotyledons</taxon>
        <taxon>Gunneridae</taxon>
        <taxon>Pentapetalae</taxon>
        <taxon>rosids</taxon>
        <taxon>fabids</taxon>
        <taxon>Malpighiales</taxon>
        <taxon>Rhizophoraceae</taxon>
        <taxon>Rhizophora</taxon>
    </lineage>
</organism>
<dbReference type="EMBL" id="GGEC01083519">
    <property type="protein sequence ID" value="MBX64003.1"/>
    <property type="molecule type" value="Transcribed_RNA"/>
</dbReference>
<name>A0A2P2QAM6_RHIMU</name>